<keyword evidence="3" id="KW-1185">Reference proteome</keyword>
<feature type="region of interest" description="Disordered" evidence="1">
    <location>
        <begin position="1"/>
        <end position="25"/>
    </location>
</feature>
<reference evidence="2 3" key="1">
    <citation type="submission" date="2024-08" db="EMBL/GenBank/DDBJ databases">
        <title>Mycobacterium servetensis sp. nov., a novel rapid-growing mycobacterial species recovered from a human patient in Zaragoza, Spain.</title>
        <authorList>
            <person name="Tristancho-Baro A.I."/>
            <person name="Buenestado-Serrano S."/>
            <person name="Garcia De Viedma D."/>
            <person name="Milagro-Beamonte A."/>
            <person name="Burillo N."/>
            <person name="Sanz S."/>
            <person name="Lopez-Calleja A.I."/>
            <person name="Penas-Utrilla D."/>
            <person name="Guardingo M."/>
            <person name="Garcia M.J."/>
            <person name="Vinuelas-Bayon J."/>
        </authorList>
    </citation>
    <scope>NUCLEOTIDE SEQUENCE [LARGE SCALE GENOMIC DNA]</scope>
    <source>
        <strain evidence="3">HUMS_12744610</strain>
    </source>
</reference>
<proteinExistence type="predicted"/>
<dbReference type="Proteomes" id="UP001564760">
    <property type="component" value="Unassembled WGS sequence"/>
</dbReference>
<protein>
    <submittedName>
        <fullName evidence="2">Uncharacterized protein</fullName>
    </submittedName>
</protein>
<evidence type="ECO:0000313" key="2">
    <source>
        <dbReference type="EMBL" id="MEY8019171.1"/>
    </source>
</evidence>
<accession>A0ABV4CCE6</accession>
<dbReference type="RefSeq" id="WP_369742195.1">
    <property type="nucleotide sequence ID" value="NZ_JBGEDP010000003.1"/>
</dbReference>
<evidence type="ECO:0000256" key="1">
    <source>
        <dbReference type="SAM" id="MobiDB-lite"/>
    </source>
</evidence>
<evidence type="ECO:0000313" key="3">
    <source>
        <dbReference type="Proteomes" id="UP001564760"/>
    </source>
</evidence>
<gene>
    <name evidence="2" type="ORF">AB8998_31490</name>
</gene>
<name>A0ABV4CCE6_9MYCO</name>
<organism evidence="2 3">
    <name type="scientific">Mycobacterium servetii</name>
    <dbReference type="NCBI Taxonomy" id="3237418"/>
    <lineage>
        <taxon>Bacteria</taxon>
        <taxon>Bacillati</taxon>
        <taxon>Actinomycetota</taxon>
        <taxon>Actinomycetes</taxon>
        <taxon>Mycobacteriales</taxon>
        <taxon>Mycobacteriaceae</taxon>
        <taxon>Mycobacterium</taxon>
    </lineage>
</organism>
<sequence>MAPRPRKRDSRDLPPPQEADTELTPTRAWQALVPDLHALTPTDELNKTEAALRRAEDTAERLLLLVHYSIDWENSWITDPKYLKNYWDKILPGRVFRASRRSVTLDEWWSSPALTRLGLQAPRYPDRRRELAELLREPPKPVLRAFQRSLPALLLRVRIIKEAVDADRKSKHA</sequence>
<comment type="caution">
    <text evidence="2">The sequence shown here is derived from an EMBL/GenBank/DDBJ whole genome shotgun (WGS) entry which is preliminary data.</text>
</comment>
<dbReference type="EMBL" id="JBGEDP010000003">
    <property type="protein sequence ID" value="MEY8019171.1"/>
    <property type="molecule type" value="Genomic_DNA"/>
</dbReference>